<dbReference type="PROSITE" id="PS50109">
    <property type="entry name" value="HIS_KIN"/>
    <property type="match status" value="1"/>
</dbReference>
<name>A0ABZ0WHV2_9BURK</name>
<dbReference type="Gene3D" id="3.30.565.10">
    <property type="entry name" value="Histidine kinase-like ATPase, C-terminal domain"/>
    <property type="match status" value="1"/>
</dbReference>
<dbReference type="SUPFAM" id="SSF47384">
    <property type="entry name" value="Homodimeric domain of signal transducing histidine kinase"/>
    <property type="match status" value="1"/>
</dbReference>
<feature type="transmembrane region" description="Helical" evidence="4">
    <location>
        <begin position="28"/>
        <end position="45"/>
    </location>
</feature>
<keyword evidence="6" id="KW-0418">Kinase</keyword>
<evidence type="ECO:0000313" key="7">
    <source>
        <dbReference type="Proteomes" id="UP001325479"/>
    </source>
</evidence>
<keyword evidence="7" id="KW-1185">Reference proteome</keyword>
<dbReference type="InterPro" id="IPR036890">
    <property type="entry name" value="HATPase_C_sf"/>
</dbReference>
<dbReference type="EMBL" id="CP139965">
    <property type="protein sequence ID" value="WQD76910.1"/>
    <property type="molecule type" value="Genomic_DNA"/>
</dbReference>
<feature type="transmembrane region" description="Helical" evidence="4">
    <location>
        <begin position="157"/>
        <end position="178"/>
    </location>
</feature>
<keyword evidence="6" id="KW-0808">Transferase</keyword>
<feature type="transmembrane region" description="Helical" evidence="4">
    <location>
        <begin position="57"/>
        <end position="74"/>
    </location>
</feature>
<dbReference type="InterPro" id="IPR003661">
    <property type="entry name" value="HisK_dim/P_dom"/>
</dbReference>
<dbReference type="EC" id="2.7.13.3" evidence="2"/>
<dbReference type="CDD" id="cd00082">
    <property type="entry name" value="HisKA"/>
    <property type="match status" value="1"/>
</dbReference>
<reference evidence="6 7" key="1">
    <citation type="submission" date="2023-12" db="EMBL/GenBank/DDBJ databases">
        <title>Genome sequencing and assembly of bacterial species from a model synthetic community.</title>
        <authorList>
            <person name="Hogle S.L."/>
        </authorList>
    </citation>
    <scope>NUCLEOTIDE SEQUENCE [LARGE SCALE GENOMIC DNA]</scope>
    <source>
        <strain evidence="6 7">HAMBI 2494</strain>
    </source>
</reference>
<dbReference type="PANTHER" id="PTHR43547">
    <property type="entry name" value="TWO-COMPONENT HISTIDINE KINASE"/>
    <property type="match status" value="1"/>
</dbReference>
<evidence type="ECO:0000256" key="4">
    <source>
        <dbReference type="SAM" id="Phobius"/>
    </source>
</evidence>
<accession>A0ABZ0WHV2</accession>
<dbReference type="SUPFAM" id="SSF55874">
    <property type="entry name" value="ATPase domain of HSP90 chaperone/DNA topoisomerase II/histidine kinase"/>
    <property type="match status" value="1"/>
</dbReference>
<comment type="catalytic activity">
    <reaction evidence="1">
        <text>ATP + protein L-histidine = ADP + protein N-phospho-L-histidine.</text>
        <dbReference type="EC" id="2.7.13.3"/>
    </reaction>
</comment>
<keyword evidence="4" id="KW-1133">Transmembrane helix</keyword>
<evidence type="ECO:0000256" key="2">
    <source>
        <dbReference type="ARBA" id="ARBA00012438"/>
    </source>
</evidence>
<keyword evidence="4" id="KW-0812">Transmembrane</keyword>
<dbReference type="Gene3D" id="1.10.287.130">
    <property type="match status" value="1"/>
</dbReference>
<keyword evidence="3" id="KW-0597">Phosphoprotein</keyword>
<evidence type="ECO:0000259" key="5">
    <source>
        <dbReference type="PROSITE" id="PS50109"/>
    </source>
</evidence>
<gene>
    <name evidence="6" type="ORF">U0042_22955</name>
</gene>
<dbReference type="PRINTS" id="PR00344">
    <property type="entry name" value="BCTRLSENSOR"/>
</dbReference>
<evidence type="ECO:0000256" key="3">
    <source>
        <dbReference type="ARBA" id="ARBA00022553"/>
    </source>
</evidence>
<dbReference type="InterPro" id="IPR003594">
    <property type="entry name" value="HATPase_dom"/>
</dbReference>
<dbReference type="PANTHER" id="PTHR43547:SF2">
    <property type="entry name" value="HYBRID SIGNAL TRANSDUCTION HISTIDINE KINASE C"/>
    <property type="match status" value="1"/>
</dbReference>
<proteinExistence type="predicted"/>
<feature type="transmembrane region" description="Helical" evidence="4">
    <location>
        <begin position="86"/>
        <end position="105"/>
    </location>
</feature>
<feature type="domain" description="Histidine kinase" evidence="5">
    <location>
        <begin position="197"/>
        <end position="444"/>
    </location>
</feature>
<protein>
    <recommendedName>
        <fullName evidence="2">histidine kinase</fullName>
        <ecNumber evidence="2">2.7.13.3</ecNumber>
    </recommendedName>
</protein>
<dbReference type="Pfam" id="PF02518">
    <property type="entry name" value="HATPase_c"/>
    <property type="match status" value="1"/>
</dbReference>
<evidence type="ECO:0000256" key="1">
    <source>
        <dbReference type="ARBA" id="ARBA00000085"/>
    </source>
</evidence>
<keyword evidence="4" id="KW-0472">Membrane</keyword>
<organism evidence="6 7">
    <name type="scientific">Paraburkholderia kururiensis</name>
    <dbReference type="NCBI Taxonomy" id="984307"/>
    <lineage>
        <taxon>Bacteria</taxon>
        <taxon>Pseudomonadati</taxon>
        <taxon>Pseudomonadota</taxon>
        <taxon>Betaproteobacteria</taxon>
        <taxon>Burkholderiales</taxon>
        <taxon>Burkholderiaceae</taxon>
        <taxon>Paraburkholderia</taxon>
    </lineage>
</organism>
<evidence type="ECO:0000313" key="6">
    <source>
        <dbReference type="EMBL" id="WQD76910.1"/>
    </source>
</evidence>
<dbReference type="InterPro" id="IPR036097">
    <property type="entry name" value="HisK_dim/P_sf"/>
</dbReference>
<dbReference type="GO" id="GO:0016301">
    <property type="term" value="F:kinase activity"/>
    <property type="evidence" value="ECO:0007669"/>
    <property type="project" value="UniProtKB-KW"/>
</dbReference>
<feature type="transmembrane region" description="Helical" evidence="4">
    <location>
        <begin position="117"/>
        <end position="150"/>
    </location>
</feature>
<dbReference type="InterPro" id="IPR004358">
    <property type="entry name" value="Sig_transdc_His_kin-like_C"/>
</dbReference>
<dbReference type="Proteomes" id="UP001325479">
    <property type="component" value="Chromosome"/>
</dbReference>
<dbReference type="InterPro" id="IPR005467">
    <property type="entry name" value="His_kinase_dom"/>
</dbReference>
<sequence>MNLSKLSQWTNRAFAPALNNMQYAKRRMRPLAVVAVIGFPLYYYVWRDLFPQPYENLWLRVVGSVLFVPIIFHDRWPAAMQKYLPWYWYASALYALPFFFGFMLLKNGGTEVWVESALIAVFVMVLLLDWLMLVLHFVVGISLAVAAYCLTTQPVELGYLAHLAIFSFAIGIGALANYDLERVRIEQERAMLATASSVAHELRTPLLAIRAGAAGLTRFLPALLDSYAIAQRGQLPVPKIRIAHLLSMQGVLARVEQEALHSNGIIDMLLANARFTGGYTQPFSRCSIEECVRVALARYPFRDDEQQRVHCDLTSGFEFEGSEMLMVHVLFNLLKNAFRYMSGVSHADITIRLLPSSRDNRLIFRDTGRGIDADALPHVFTRFYTSAAASEAVGSPDASPADVSPGTGIGLAFCRDVMRSFGGTIECSSVKGQYTEFVLIFPLP</sequence>
<dbReference type="RefSeq" id="WP_232833203.1">
    <property type="nucleotide sequence ID" value="NZ_CP139965.1"/>
</dbReference>
<dbReference type="SMART" id="SM00387">
    <property type="entry name" value="HATPase_c"/>
    <property type="match status" value="1"/>
</dbReference>